<dbReference type="Proteomes" id="UP000324767">
    <property type="component" value="Unassembled WGS sequence"/>
</dbReference>
<evidence type="ECO:0000313" key="12">
    <source>
        <dbReference type="Proteomes" id="UP000324767"/>
    </source>
</evidence>
<dbReference type="SMART" id="SM00326">
    <property type="entry name" value="SH3"/>
    <property type="match status" value="1"/>
</dbReference>
<feature type="domain" description="F-BAR" evidence="10">
    <location>
        <begin position="13"/>
        <end position="266"/>
    </location>
</feature>
<feature type="compositionally biased region" description="Basic and acidic residues" evidence="8">
    <location>
        <begin position="331"/>
        <end position="349"/>
    </location>
</feature>
<comment type="caution">
    <text evidence="11">The sequence shown here is derived from an EMBL/GenBank/DDBJ whole genome shotgun (WGS) entry which is preliminary data.</text>
</comment>
<feature type="domain" description="SH3" evidence="9">
    <location>
        <begin position="868"/>
        <end position="928"/>
    </location>
</feature>
<evidence type="ECO:0000256" key="1">
    <source>
        <dbReference type="ARBA" id="ARBA00004245"/>
    </source>
</evidence>
<dbReference type="PANTHER" id="PTHR23065:SF7">
    <property type="entry name" value="NOSTRIN, ISOFORM H"/>
    <property type="match status" value="1"/>
</dbReference>
<feature type="compositionally biased region" description="Polar residues" evidence="8">
    <location>
        <begin position="765"/>
        <end position="774"/>
    </location>
</feature>
<evidence type="ECO:0000256" key="3">
    <source>
        <dbReference type="ARBA" id="ARBA00022490"/>
    </source>
</evidence>
<dbReference type="EMBL" id="VXIT01000009">
    <property type="protein sequence ID" value="KAA6410502.1"/>
    <property type="molecule type" value="Genomic_DNA"/>
</dbReference>
<dbReference type="GO" id="GO:0120104">
    <property type="term" value="C:mitotic actomyosin contractile ring, proximal layer"/>
    <property type="evidence" value="ECO:0007669"/>
    <property type="project" value="UniProtKB-ARBA"/>
</dbReference>
<feature type="compositionally biased region" description="Low complexity" evidence="8">
    <location>
        <begin position="690"/>
        <end position="700"/>
    </location>
</feature>
<evidence type="ECO:0000313" key="11">
    <source>
        <dbReference type="EMBL" id="KAA6410502.1"/>
    </source>
</evidence>
<dbReference type="CDD" id="cd07651">
    <property type="entry name" value="F-BAR_PombeCdc15_like"/>
    <property type="match status" value="1"/>
</dbReference>
<dbReference type="InterPro" id="IPR027267">
    <property type="entry name" value="AH/BAR_dom_sf"/>
</dbReference>
<dbReference type="GO" id="GO:0106006">
    <property type="term" value="F:cytoskeletal protein-membrane anchor activity"/>
    <property type="evidence" value="ECO:0007669"/>
    <property type="project" value="UniProtKB-ARBA"/>
</dbReference>
<keyword evidence="4" id="KW-0597">Phosphoprotein</keyword>
<dbReference type="FunFam" id="2.30.30.40:FF:000164">
    <property type="entry name" value="Cell division control protein"/>
    <property type="match status" value="1"/>
</dbReference>
<evidence type="ECO:0000256" key="5">
    <source>
        <dbReference type="ARBA" id="ARBA00023212"/>
    </source>
</evidence>
<dbReference type="PROSITE" id="PS50002">
    <property type="entry name" value="SH3"/>
    <property type="match status" value="1"/>
</dbReference>
<proteinExistence type="predicted"/>
<dbReference type="SUPFAM" id="SSF103657">
    <property type="entry name" value="BAR/IMD domain-like"/>
    <property type="match status" value="1"/>
</dbReference>
<organism evidence="11 12">
    <name type="scientific">Lasallia pustulata</name>
    <dbReference type="NCBI Taxonomy" id="136370"/>
    <lineage>
        <taxon>Eukaryota</taxon>
        <taxon>Fungi</taxon>
        <taxon>Dikarya</taxon>
        <taxon>Ascomycota</taxon>
        <taxon>Pezizomycotina</taxon>
        <taxon>Lecanoromycetes</taxon>
        <taxon>OSLEUM clade</taxon>
        <taxon>Umbilicariomycetidae</taxon>
        <taxon>Umbilicariales</taxon>
        <taxon>Umbilicariaceae</taxon>
        <taxon>Lasallia</taxon>
    </lineage>
</organism>
<dbReference type="PRINTS" id="PR00452">
    <property type="entry name" value="SH3DOMAIN"/>
</dbReference>
<dbReference type="Pfam" id="PF00018">
    <property type="entry name" value="SH3_1"/>
    <property type="match status" value="1"/>
</dbReference>
<evidence type="ECO:0000256" key="4">
    <source>
        <dbReference type="ARBA" id="ARBA00022553"/>
    </source>
</evidence>
<dbReference type="GO" id="GO:0005543">
    <property type="term" value="F:phospholipid binding"/>
    <property type="evidence" value="ECO:0007669"/>
    <property type="project" value="UniProtKB-ARBA"/>
</dbReference>
<feature type="compositionally biased region" description="Polar residues" evidence="8">
    <location>
        <begin position="434"/>
        <end position="459"/>
    </location>
</feature>
<dbReference type="SMART" id="SM00055">
    <property type="entry name" value="FCH"/>
    <property type="match status" value="1"/>
</dbReference>
<reference evidence="11 12" key="1">
    <citation type="submission" date="2019-09" db="EMBL/GenBank/DDBJ databases">
        <title>The hologenome of the rock-dwelling lichen Lasallia pustulata.</title>
        <authorList>
            <person name="Greshake Tzovaras B."/>
            <person name="Segers F."/>
            <person name="Bicker A."/>
            <person name="Dal Grande F."/>
            <person name="Otte J."/>
            <person name="Hankeln T."/>
            <person name="Schmitt I."/>
            <person name="Ebersberger I."/>
        </authorList>
    </citation>
    <scope>NUCLEOTIDE SEQUENCE [LARGE SCALE GENOMIC DNA]</scope>
    <source>
        <strain evidence="11">A1-1</strain>
    </source>
</reference>
<sequence length="928" mass="101048">MPGTVSDGPTVSLSFANNFWGKEDAGVQPLLERMHNAKVTSDELKLFYNTRAAIEDEYSRKLLSLCRKPLGSNEAGTLRASLDVMRGEVESMGKAHQTIAGQMKSELEEPLAAFGGGLKERRKIVQTGIEKLLKLKIQQTQVVNKARDRYEQDCLKIKGYLAQGHMVMGQEERKNKAKMEKTQIQLASTSNEYEAAVKALEETTGRWNRDWKAACDKFQDLEEERLDFMKSSLWTFANVASTVCVSDDASCEKIRLSLENCEVEKDITSFIQERGTGQEIPDPPKYINFCRGDLNDNASETSEDEAYSVAQFQRTINPAFRSSSPQPSTYESHHDHKSDLATRLGHQDPHTPPSREATMTPQKAAQQPPPPLDYRRQAQEQAKYQHIHQDELPTVPHNEYPTDGMTMFCRTGPPSERSSAASPARPSSRDSHSDYSNPTSFSSIEPANGKQSPVKQSAAGSAVPVFSPEKQVQKKRSGFFSNSPFRRKSKNEKDGREQQQPPMMLAPTAHNTWGSSSDRNGGNGQPSPTRGYGQGTQTSVFGSDRRSGSPEPADPRASFQLNVGNNVFDVASPDSRGKTEPAASARSYQEELDPIAQALAELKGVTKQSSVRMSADRYHGLATPAPGAGPSVTNLNSNNAFSAAQRGTPPPSYNEQAKVKRLDLPQPAFTSAQMQQTTRKYVGQNQDMYGSGSRPGTRGSSQHDMPRATSPAPPRSVSPRPAIYGAPGGHSARSVSPNPYAVTGGTRPRQSQSASPTKHAYGGDSYSSRHTSPNDVRRAASPQPQYTARPASSGAMALQLAPGLGMQDDIYGGSQRGRGALGGQRPISYYAGAGAVAAGGGGQDARSENRVRSKSVADGRQFTRDGKPILLFARALYMYHAAIPEELSFAKGDVLAVLRQQDDGWWEAEVAGKKGRPGLVPSNYLQQC</sequence>
<dbReference type="GO" id="GO:0009898">
    <property type="term" value="C:cytoplasmic side of plasma membrane"/>
    <property type="evidence" value="ECO:0007669"/>
    <property type="project" value="TreeGrafter"/>
</dbReference>
<evidence type="ECO:0000256" key="7">
    <source>
        <dbReference type="PROSITE-ProRule" id="PRU01077"/>
    </source>
</evidence>
<feature type="region of interest" description="Disordered" evidence="8">
    <location>
        <begin position="621"/>
        <end position="794"/>
    </location>
</feature>
<dbReference type="PANTHER" id="PTHR23065">
    <property type="entry name" value="PROLINE-SERINE-THREONINE PHOSPHATASE INTERACTING PROTEIN 1"/>
    <property type="match status" value="1"/>
</dbReference>
<dbReference type="OrthoDB" id="27823at2759"/>
<name>A0A5M8PPQ3_9LECA</name>
<feature type="compositionally biased region" description="Polar residues" evidence="8">
    <location>
        <begin position="668"/>
        <end position="688"/>
    </location>
</feature>
<evidence type="ECO:0000256" key="8">
    <source>
        <dbReference type="SAM" id="MobiDB-lite"/>
    </source>
</evidence>
<feature type="compositionally biased region" description="Low complexity" evidence="8">
    <location>
        <begin position="413"/>
        <end position="426"/>
    </location>
</feature>
<dbReference type="CDD" id="cd00174">
    <property type="entry name" value="SH3"/>
    <property type="match status" value="1"/>
</dbReference>
<keyword evidence="7" id="KW-0175">Coiled coil</keyword>
<dbReference type="InterPro" id="IPR001452">
    <property type="entry name" value="SH3_domain"/>
</dbReference>
<keyword evidence="5" id="KW-0206">Cytoskeleton</keyword>
<dbReference type="Gene3D" id="1.20.1270.60">
    <property type="entry name" value="Arfaptin homology (AH) domain/BAR domain"/>
    <property type="match status" value="1"/>
</dbReference>
<comment type="subcellular location">
    <subcellularLocation>
        <location evidence="1">Cytoplasm</location>
        <location evidence="1">Cytoskeleton</location>
    </subcellularLocation>
</comment>
<dbReference type="GO" id="GO:1903475">
    <property type="term" value="P:mitotic actomyosin contractile ring assembly"/>
    <property type="evidence" value="ECO:0007669"/>
    <property type="project" value="UniProtKB-ARBA"/>
</dbReference>
<dbReference type="PRINTS" id="PR00499">
    <property type="entry name" value="P67PHOX"/>
</dbReference>
<feature type="compositionally biased region" description="Polar residues" evidence="8">
    <location>
        <begin position="509"/>
        <end position="528"/>
    </location>
</feature>
<gene>
    <name evidence="11" type="ORF">FRX48_05924</name>
</gene>
<evidence type="ECO:0000259" key="9">
    <source>
        <dbReference type="PROSITE" id="PS50002"/>
    </source>
</evidence>
<evidence type="ECO:0000259" key="10">
    <source>
        <dbReference type="PROSITE" id="PS51741"/>
    </source>
</evidence>
<dbReference type="Pfam" id="PF00611">
    <property type="entry name" value="FCH"/>
    <property type="match status" value="1"/>
</dbReference>
<keyword evidence="3" id="KW-0963">Cytoplasm</keyword>
<dbReference type="SUPFAM" id="SSF50044">
    <property type="entry name" value="SH3-domain"/>
    <property type="match status" value="1"/>
</dbReference>
<dbReference type="InterPro" id="IPR036028">
    <property type="entry name" value="SH3-like_dom_sf"/>
</dbReference>
<accession>A0A5M8PPQ3</accession>
<evidence type="ECO:0000256" key="2">
    <source>
        <dbReference type="ARBA" id="ARBA00022443"/>
    </source>
</evidence>
<keyword evidence="2 6" id="KW-0728">SH3 domain</keyword>
<protein>
    <submittedName>
        <fullName evidence="11">Putative proline-serine-threonine phosphatase-interacting 2</fullName>
    </submittedName>
</protein>
<dbReference type="Gene3D" id="2.30.30.40">
    <property type="entry name" value="SH3 Domains"/>
    <property type="match status" value="1"/>
</dbReference>
<dbReference type="AlphaFoldDB" id="A0A5M8PPQ3"/>
<feature type="compositionally biased region" description="Polar residues" evidence="8">
    <location>
        <begin position="631"/>
        <end position="642"/>
    </location>
</feature>
<dbReference type="InterPro" id="IPR031160">
    <property type="entry name" value="F_BAR_dom"/>
</dbReference>
<evidence type="ECO:0000256" key="6">
    <source>
        <dbReference type="PROSITE-ProRule" id="PRU00192"/>
    </source>
</evidence>
<feature type="compositionally biased region" description="Polar residues" evidence="8">
    <location>
        <begin position="317"/>
        <end position="330"/>
    </location>
</feature>
<feature type="region of interest" description="Disordered" evidence="8">
    <location>
        <begin position="317"/>
        <end position="589"/>
    </location>
</feature>
<dbReference type="InterPro" id="IPR001060">
    <property type="entry name" value="FCH_dom"/>
</dbReference>
<dbReference type="FunFam" id="1.20.1270.60:FF:000045">
    <property type="entry name" value="Cell division control protein"/>
    <property type="match status" value="1"/>
</dbReference>
<dbReference type="PROSITE" id="PS51741">
    <property type="entry name" value="F_BAR"/>
    <property type="match status" value="1"/>
</dbReference>